<reference evidence="2 3" key="1">
    <citation type="submission" date="2019-01" db="EMBL/GenBank/DDBJ databases">
        <authorList>
            <person name="Sayadi A."/>
        </authorList>
    </citation>
    <scope>NUCLEOTIDE SEQUENCE [LARGE SCALE GENOMIC DNA]</scope>
</reference>
<sequence length="376" mass="44509">MAAIEEKTTSGHFRKRDVQGREPLEGGKLKKVSERFDRASPFPPYFTVDELWMYRKKRPDASWLRDNLKLEKGSFKLLKTEYMRRFKNFYELLKAKNDKQPIKFTTYPIKPLVSLQLEGDQEFNSNYKESYGKQWLPALDNLHMDYETSQNDSEQQPVQDKPLEYGRQPPKRRPTILKLEGDHYYFTEYTDRFTKYAIFKRAELLRTPTHLKLEGEMEDKTENRETFVKYDHVERPPLCKKFTQLHLEGSFDFCTDNMRSYPLHEYQQRPSLVRKSTNLNLEGDLALTPEYRREYVGYPSPDRPKPILPRNNLKTSGLFDSTIPEEKFTTKLQPLIPFLREPSESRGGSRPTSRTSSRRGSFKEERHISTHSPNQI</sequence>
<feature type="compositionally biased region" description="Basic and acidic residues" evidence="1">
    <location>
        <begin position="16"/>
        <end position="26"/>
    </location>
</feature>
<gene>
    <name evidence="2" type="ORF">CALMAC_LOCUS20169</name>
</gene>
<feature type="region of interest" description="Disordered" evidence="1">
    <location>
        <begin position="331"/>
        <end position="376"/>
    </location>
</feature>
<accession>A0A653DVF1</accession>
<feature type="region of interest" description="Disordered" evidence="1">
    <location>
        <begin position="1"/>
        <end position="26"/>
    </location>
</feature>
<dbReference type="AlphaFoldDB" id="A0A653DVF1"/>
<proteinExistence type="predicted"/>
<evidence type="ECO:0000313" key="2">
    <source>
        <dbReference type="EMBL" id="VEN63311.1"/>
    </source>
</evidence>
<evidence type="ECO:0000256" key="1">
    <source>
        <dbReference type="SAM" id="MobiDB-lite"/>
    </source>
</evidence>
<dbReference type="OrthoDB" id="407410at2759"/>
<dbReference type="Proteomes" id="UP000410492">
    <property type="component" value="Unassembled WGS sequence"/>
</dbReference>
<feature type="region of interest" description="Disordered" evidence="1">
    <location>
        <begin position="148"/>
        <end position="172"/>
    </location>
</feature>
<organism evidence="2 3">
    <name type="scientific">Callosobruchus maculatus</name>
    <name type="common">Southern cowpea weevil</name>
    <name type="synonym">Pulse bruchid</name>
    <dbReference type="NCBI Taxonomy" id="64391"/>
    <lineage>
        <taxon>Eukaryota</taxon>
        <taxon>Metazoa</taxon>
        <taxon>Ecdysozoa</taxon>
        <taxon>Arthropoda</taxon>
        <taxon>Hexapoda</taxon>
        <taxon>Insecta</taxon>
        <taxon>Pterygota</taxon>
        <taxon>Neoptera</taxon>
        <taxon>Endopterygota</taxon>
        <taxon>Coleoptera</taxon>
        <taxon>Polyphaga</taxon>
        <taxon>Cucujiformia</taxon>
        <taxon>Chrysomeloidea</taxon>
        <taxon>Chrysomelidae</taxon>
        <taxon>Bruchinae</taxon>
        <taxon>Bruchini</taxon>
        <taxon>Callosobruchus</taxon>
    </lineage>
</organism>
<protein>
    <submittedName>
        <fullName evidence="2">Uncharacterized protein</fullName>
    </submittedName>
</protein>
<dbReference type="EMBL" id="CAACVG010014513">
    <property type="protein sequence ID" value="VEN63311.1"/>
    <property type="molecule type" value="Genomic_DNA"/>
</dbReference>
<feature type="compositionally biased region" description="Low complexity" evidence="1">
    <location>
        <begin position="345"/>
        <end position="359"/>
    </location>
</feature>
<keyword evidence="3" id="KW-1185">Reference proteome</keyword>
<evidence type="ECO:0000313" key="3">
    <source>
        <dbReference type="Proteomes" id="UP000410492"/>
    </source>
</evidence>
<name>A0A653DVF1_CALMS</name>
<feature type="compositionally biased region" description="Polar residues" evidence="1">
    <location>
        <begin position="148"/>
        <end position="158"/>
    </location>
</feature>